<dbReference type="OrthoDB" id="3028347at2759"/>
<feature type="coiled-coil region" evidence="1">
    <location>
        <begin position="200"/>
        <end position="227"/>
    </location>
</feature>
<keyword evidence="4" id="KW-1185">Reference proteome</keyword>
<feature type="compositionally biased region" description="Polar residues" evidence="2">
    <location>
        <begin position="147"/>
        <end position="156"/>
    </location>
</feature>
<evidence type="ECO:0000256" key="1">
    <source>
        <dbReference type="SAM" id="Coils"/>
    </source>
</evidence>
<feature type="compositionally biased region" description="Basic and acidic residues" evidence="2">
    <location>
        <begin position="20"/>
        <end position="70"/>
    </location>
</feature>
<dbReference type="EMBL" id="KL197718">
    <property type="protein sequence ID" value="KDQ57911.1"/>
    <property type="molecule type" value="Genomic_DNA"/>
</dbReference>
<feature type="region of interest" description="Disordered" evidence="2">
    <location>
        <begin position="1"/>
        <end position="156"/>
    </location>
</feature>
<gene>
    <name evidence="3" type="ORF">JAAARDRAFT_34722</name>
</gene>
<organism evidence="3 4">
    <name type="scientific">Jaapia argillacea MUCL 33604</name>
    <dbReference type="NCBI Taxonomy" id="933084"/>
    <lineage>
        <taxon>Eukaryota</taxon>
        <taxon>Fungi</taxon>
        <taxon>Dikarya</taxon>
        <taxon>Basidiomycota</taxon>
        <taxon>Agaricomycotina</taxon>
        <taxon>Agaricomycetes</taxon>
        <taxon>Agaricomycetidae</taxon>
        <taxon>Jaapiales</taxon>
        <taxon>Jaapiaceae</taxon>
        <taxon>Jaapia</taxon>
    </lineage>
</organism>
<dbReference type="InParanoid" id="A0A067Q5P5"/>
<sequence>MSHSNQQHRSRQHVQGGPRPQDRKHSDSRHHDQPIHIRFDRDGNITTHDDPSRKRERSSERANQEQRDPGGRSGSTNRPKRLKPSEDGGSSKEMPALQIKGAASRGRFPFDGNSATDLPEIKDDVDELDCIRDSSRTDHPGPGVHPISSTEDSSTAEVVDRSLASKLRDGVVGVGGHLATLFTAKSRGSTPPQETPDPELVRARKDLKEAHLHIEDLQATNAELAADLQTTQHGLREALEELDAMRTANQRQGRCVNSEQAEKTTLSRDLAQAQSSLHEAEEENRKLRERVSDLSKERGVYNRQLKLLKKAAEGRNGATPNTSLDAFDNTVDQISESSAKTTLDSINDGLDSIVMDLLGEIAIFFAERQDRTDEYAIADVLPETSSEALNQALRWTGLSEESRGLLLDAALHHQVVMRLYDIFFESDVLTVYVEAAAILDHLFVPLRNGEPWSVSQRWRALTATYLAPTLGSLSWAETVHVLAEEMVATIASAYSVAPSLLGTCSSSFEKPLTKLFDDAFKLTLALKRDVLSVQLSVKIVPVELSFNPDVEESVWPGMGPLKGDNIIGNYGLGLERRTKGGQISSLTRPKVTTAALLRHIEIEQ</sequence>
<dbReference type="HOGENOM" id="CLU_430895_0_0_1"/>
<feature type="compositionally biased region" description="Basic residues" evidence="2">
    <location>
        <begin position="1"/>
        <end position="12"/>
    </location>
</feature>
<reference evidence="4" key="1">
    <citation type="journal article" date="2014" name="Proc. Natl. Acad. Sci. U.S.A.">
        <title>Extensive sampling of basidiomycete genomes demonstrates inadequacy of the white-rot/brown-rot paradigm for wood decay fungi.</title>
        <authorList>
            <person name="Riley R."/>
            <person name="Salamov A.A."/>
            <person name="Brown D.W."/>
            <person name="Nagy L.G."/>
            <person name="Floudas D."/>
            <person name="Held B.W."/>
            <person name="Levasseur A."/>
            <person name="Lombard V."/>
            <person name="Morin E."/>
            <person name="Otillar R."/>
            <person name="Lindquist E.A."/>
            <person name="Sun H."/>
            <person name="LaButti K.M."/>
            <person name="Schmutz J."/>
            <person name="Jabbour D."/>
            <person name="Luo H."/>
            <person name="Baker S.E."/>
            <person name="Pisabarro A.G."/>
            <person name="Walton J.D."/>
            <person name="Blanchette R.A."/>
            <person name="Henrissat B."/>
            <person name="Martin F."/>
            <person name="Cullen D."/>
            <person name="Hibbett D.S."/>
            <person name="Grigoriev I.V."/>
        </authorList>
    </citation>
    <scope>NUCLEOTIDE SEQUENCE [LARGE SCALE GENOMIC DNA]</scope>
    <source>
        <strain evidence="4">MUCL 33604</strain>
    </source>
</reference>
<feature type="coiled-coil region" evidence="1">
    <location>
        <begin position="263"/>
        <end position="304"/>
    </location>
</feature>
<evidence type="ECO:0000256" key="2">
    <source>
        <dbReference type="SAM" id="MobiDB-lite"/>
    </source>
</evidence>
<protein>
    <submittedName>
        <fullName evidence="3">Uncharacterized protein</fullName>
    </submittedName>
</protein>
<name>A0A067Q5P5_9AGAM</name>
<proteinExistence type="predicted"/>
<dbReference type="AlphaFoldDB" id="A0A067Q5P5"/>
<accession>A0A067Q5P5</accession>
<feature type="compositionally biased region" description="Basic and acidic residues" evidence="2">
    <location>
        <begin position="129"/>
        <end position="139"/>
    </location>
</feature>
<evidence type="ECO:0000313" key="3">
    <source>
        <dbReference type="EMBL" id="KDQ57911.1"/>
    </source>
</evidence>
<evidence type="ECO:0000313" key="4">
    <source>
        <dbReference type="Proteomes" id="UP000027265"/>
    </source>
</evidence>
<dbReference type="Proteomes" id="UP000027265">
    <property type="component" value="Unassembled WGS sequence"/>
</dbReference>
<keyword evidence="1" id="KW-0175">Coiled coil</keyword>